<sequence>MENTAIIPLEARTELLKLRLLYLLTGLAGGLFNPYLTTLFVHQGIGANLVGVLMSIGTLLSIIVQPVWGLLVDRYRQTKLVLLLSICVPASLSFFYGFKYVAVIIMAYFLSIIFQSTQSPVADSYAVSAAQKGRTSYGTIRSLGSLGTALGGYAGGLYLSRFGISQLWMPFLALSLAGAATVLTLSRSTERNASAISLTQGIRELLGNRLFLMFLVACFFVNQTLTAYNSFFVLAFQDAGGSYSLVGTALLLASLTNIPSMLLAARILRSIGHERTLLLAAFFYALRWGIQWLFPVPAVMVGIQVLHGLSFGLFYVAAVEYVAQASGKKMQATGQSVFNMVFSGLGGIVGNLLNGYLFYSGGAQMMYLACTVSALIGAGMLYWINRKSKLSS</sequence>
<evidence type="ECO:0000256" key="5">
    <source>
        <dbReference type="ARBA" id="ARBA00022989"/>
    </source>
</evidence>
<dbReference type="PROSITE" id="PS50850">
    <property type="entry name" value="MFS"/>
    <property type="match status" value="1"/>
</dbReference>
<reference evidence="9 10" key="1">
    <citation type="submission" date="2016-10" db="EMBL/GenBank/DDBJ databases">
        <title>Paenibacillus species isolates.</title>
        <authorList>
            <person name="Beno S.M."/>
        </authorList>
    </citation>
    <scope>NUCLEOTIDE SEQUENCE [LARGE SCALE GENOMIC DNA]</scope>
    <source>
        <strain evidence="9 10">FSL H7-0744</strain>
    </source>
</reference>
<comment type="caution">
    <text evidence="9">The sequence shown here is derived from an EMBL/GenBank/DDBJ whole genome shotgun (WGS) entry which is preliminary data.</text>
</comment>
<feature type="transmembrane region" description="Helical" evidence="7">
    <location>
        <begin position="245"/>
        <end position="265"/>
    </location>
</feature>
<accession>A0ABX3H4N1</accession>
<dbReference type="InterPro" id="IPR036259">
    <property type="entry name" value="MFS_trans_sf"/>
</dbReference>
<dbReference type="Proteomes" id="UP000187412">
    <property type="component" value="Unassembled WGS sequence"/>
</dbReference>
<evidence type="ECO:0000256" key="7">
    <source>
        <dbReference type="SAM" id="Phobius"/>
    </source>
</evidence>
<evidence type="ECO:0000259" key="8">
    <source>
        <dbReference type="PROSITE" id="PS50850"/>
    </source>
</evidence>
<feature type="transmembrane region" description="Helical" evidence="7">
    <location>
        <begin position="337"/>
        <end position="359"/>
    </location>
</feature>
<protein>
    <submittedName>
        <fullName evidence="9">MFS transporter</fullName>
    </submittedName>
</protein>
<dbReference type="Gene3D" id="1.20.1250.20">
    <property type="entry name" value="MFS general substrate transporter like domains"/>
    <property type="match status" value="2"/>
</dbReference>
<dbReference type="SUPFAM" id="SSF103473">
    <property type="entry name" value="MFS general substrate transporter"/>
    <property type="match status" value="1"/>
</dbReference>
<evidence type="ECO:0000256" key="4">
    <source>
        <dbReference type="ARBA" id="ARBA00022692"/>
    </source>
</evidence>
<dbReference type="PANTHER" id="PTHR16172">
    <property type="entry name" value="MAJOR FACILITATOR SUPERFAMILY DOMAIN-CONTAINING PROTEIN 6-LIKE"/>
    <property type="match status" value="1"/>
</dbReference>
<dbReference type="InterPro" id="IPR020846">
    <property type="entry name" value="MFS_dom"/>
</dbReference>
<proteinExistence type="inferred from homology"/>
<evidence type="ECO:0000313" key="10">
    <source>
        <dbReference type="Proteomes" id="UP000187412"/>
    </source>
</evidence>
<evidence type="ECO:0000256" key="3">
    <source>
        <dbReference type="ARBA" id="ARBA00022448"/>
    </source>
</evidence>
<name>A0ABX3H4N1_PAEBO</name>
<dbReference type="RefSeq" id="WP_038594011.1">
    <property type="nucleotide sequence ID" value="NZ_MPTB01000026.1"/>
</dbReference>
<dbReference type="Pfam" id="PF12832">
    <property type="entry name" value="MFS_1_like"/>
    <property type="match status" value="1"/>
</dbReference>
<dbReference type="PANTHER" id="PTHR16172:SF41">
    <property type="entry name" value="MAJOR FACILITATOR SUPERFAMILY DOMAIN-CONTAINING PROTEIN 6-LIKE"/>
    <property type="match status" value="1"/>
</dbReference>
<evidence type="ECO:0000256" key="1">
    <source>
        <dbReference type="ARBA" id="ARBA00004651"/>
    </source>
</evidence>
<feature type="transmembrane region" description="Helical" evidence="7">
    <location>
        <begin position="277"/>
        <end position="294"/>
    </location>
</feature>
<feature type="transmembrane region" description="Helical" evidence="7">
    <location>
        <begin position="167"/>
        <end position="185"/>
    </location>
</feature>
<evidence type="ECO:0000256" key="6">
    <source>
        <dbReference type="ARBA" id="ARBA00023136"/>
    </source>
</evidence>
<keyword evidence="10" id="KW-1185">Reference proteome</keyword>
<feature type="transmembrane region" description="Helical" evidence="7">
    <location>
        <begin position="20"/>
        <end position="41"/>
    </location>
</feature>
<dbReference type="InterPro" id="IPR051717">
    <property type="entry name" value="MFS_MFSD6"/>
</dbReference>
<comment type="similarity">
    <text evidence="2">Belongs to the major facilitator superfamily. MFSD6 family.</text>
</comment>
<feature type="transmembrane region" description="Helical" evidence="7">
    <location>
        <begin position="80"/>
        <end position="110"/>
    </location>
</feature>
<dbReference type="EMBL" id="MPTB01000026">
    <property type="protein sequence ID" value="OMD45383.1"/>
    <property type="molecule type" value="Genomic_DNA"/>
</dbReference>
<keyword evidence="3" id="KW-0813">Transport</keyword>
<evidence type="ECO:0000256" key="2">
    <source>
        <dbReference type="ARBA" id="ARBA00005241"/>
    </source>
</evidence>
<gene>
    <name evidence="9" type="ORF">BSK56_19885</name>
</gene>
<comment type="subcellular location">
    <subcellularLocation>
        <location evidence="1">Cell membrane</location>
        <topology evidence="1">Multi-pass membrane protein</topology>
    </subcellularLocation>
</comment>
<keyword evidence="4 7" id="KW-0812">Transmembrane</keyword>
<evidence type="ECO:0000313" key="9">
    <source>
        <dbReference type="EMBL" id="OMD45383.1"/>
    </source>
</evidence>
<keyword evidence="6 7" id="KW-0472">Membrane</keyword>
<dbReference type="InterPro" id="IPR024989">
    <property type="entry name" value="MFS_assoc_dom"/>
</dbReference>
<keyword evidence="5 7" id="KW-1133">Transmembrane helix</keyword>
<feature type="domain" description="Major facilitator superfamily (MFS) profile" evidence="8">
    <location>
        <begin position="210"/>
        <end position="392"/>
    </location>
</feature>
<feature type="transmembrane region" description="Helical" evidence="7">
    <location>
        <begin position="365"/>
        <end position="384"/>
    </location>
</feature>
<feature type="transmembrane region" description="Helical" evidence="7">
    <location>
        <begin position="47"/>
        <end position="68"/>
    </location>
</feature>
<feature type="transmembrane region" description="Helical" evidence="7">
    <location>
        <begin position="206"/>
        <end position="225"/>
    </location>
</feature>
<organism evidence="9 10">
    <name type="scientific">Paenibacillus borealis</name>
    <dbReference type="NCBI Taxonomy" id="160799"/>
    <lineage>
        <taxon>Bacteria</taxon>
        <taxon>Bacillati</taxon>
        <taxon>Bacillota</taxon>
        <taxon>Bacilli</taxon>
        <taxon>Bacillales</taxon>
        <taxon>Paenibacillaceae</taxon>
        <taxon>Paenibacillus</taxon>
    </lineage>
</organism>
<feature type="transmembrane region" description="Helical" evidence="7">
    <location>
        <begin position="306"/>
        <end position="325"/>
    </location>
</feature>